<reference evidence="3 4" key="1">
    <citation type="journal article" date="2017" name="Mol. Biol. Evol.">
        <title>The 4-celled Tetrabaena socialis nuclear genome reveals the essential components for genetic control of cell number at the origin of multicellularity in the volvocine lineage.</title>
        <authorList>
            <person name="Featherston J."/>
            <person name="Arakaki Y."/>
            <person name="Hanschen E.R."/>
            <person name="Ferris P.J."/>
            <person name="Michod R.E."/>
            <person name="Olson B.J.S.C."/>
            <person name="Nozaki H."/>
            <person name="Durand P.M."/>
        </authorList>
    </citation>
    <scope>NUCLEOTIDE SEQUENCE [LARGE SCALE GENOMIC DNA]</scope>
    <source>
        <strain evidence="3 4">NIES-571</strain>
    </source>
</reference>
<gene>
    <name evidence="3" type="ORF">TSOC_005009</name>
</gene>
<dbReference type="InterPro" id="IPR029058">
    <property type="entry name" value="AB_hydrolase_fold"/>
</dbReference>
<accession>A0A2J8A7F1</accession>
<dbReference type="PANTHER" id="PTHR43056:SF5">
    <property type="entry name" value="PEPTIDASE S9 PROLYL OLIGOPEPTIDASE CATALYTIC DOMAIN-CONTAINING PROTEIN"/>
    <property type="match status" value="1"/>
</dbReference>
<dbReference type="SUPFAM" id="SSF53474">
    <property type="entry name" value="alpha/beta-Hydrolases"/>
    <property type="match status" value="1"/>
</dbReference>
<dbReference type="Pfam" id="PF00326">
    <property type="entry name" value="Peptidase_S9"/>
    <property type="match status" value="1"/>
</dbReference>
<dbReference type="AlphaFoldDB" id="A0A2J8A7F1"/>
<feature type="domain" description="Peptidase S9 prolyl oligopeptidase catalytic" evidence="2">
    <location>
        <begin position="484"/>
        <end position="709"/>
    </location>
</feature>
<feature type="region of interest" description="Disordered" evidence="1">
    <location>
        <begin position="1"/>
        <end position="27"/>
    </location>
</feature>
<protein>
    <submittedName>
        <fullName evidence="3">Dipeptidyl peptidase family member 6</fullName>
    </submittedName>
</protein>
<keyword evidence="4" id="KW-1185">Reference proteome</keyword>
<evidence type="ECO:0000256" key="1">
    <source>
        <dbReference type="SAM" id="MobiDB-lite"/>
    </source>
</evidence>
<dbReference type="InterPro" id="IPR011042">
    <property type="entry name" value="6-blade_b-propeller_TolB-like"/>
</dbReference>
<dbReference type="InterPro" id="IPR001375">
    <property type="entry name" value="Peptidase_S9_cat"/>
</dbReference>
<comment type="caution">
    <text evidence="3">The sequence shown here is derived from an EMBL/GenBank/DDBJ whole genome shotgun (WGS) entry which is preliminary data.</text>
</comment>
<dbReference type="SUPFAM" id="SSF69304">
    <property type="entry name" value="Tricorn protease N-terminal domain"/>
    <property type="match status" value="1"/>
</dbReference>
<dbReference type="Gene3D" id="2.120.10.30">
    <property type="entry name" value="TolB, C-terminal domain"/>
    <property type="match status" value="1"/>
</dbReference>
<dbReference type="GO" id="GO:0008236">
    <property type="term" value="F:serine-type peptidase activity"/>
    <property type="evidence" value="ECO:0007669"/>
    <property type="project" value="InterPro"/>
</dbReference>
<evidence type="ECO:0000313" key="3">
    <source>
        <dbReference type="EMBL" id="PNH08437.1"/>
    </source>
</evidence>
<dbReference type="PANTHER" id="PTHR43056">
    <property type="entry name" value="PEPTIDASE S9 PROLYL OLIGOPEPTIDASE"/>
    <property type="match status" value="1"/>
</dbReference>
<dbReference type="GO" id="GO:0006508">
    <property type="term" value="P:proteolysis"/>
    <property type="evidence" value="ECO:0007669"/>
    <property type="project" value="InterPro"/>
</dbReference>
<evidence type="ECO:0000313" key="4">
    <source>
        <dbReference type="Proteomes" id="UP000236333"/>
    </source>
</evidence>
<feature type="compositionally biased region" description="Low complexity" evidence="1">
    <location>
        <begin position="1"/>
        <end position="25"/>
    </location>
</feature>
<sequence>MGNRGSSTRRQAQQQDAQASAPRAAPLGEWLSPVTSSFITEKVRPPGGSATDVTPPAASGFNVRTTVHEYGGGEYCIAGDTLYFTNFKDQALYAQELGGGAPSQPRLVTPGSEARGERFADARWDAGRRRLVAISELHRDEAGAELPPERVVNRLVAVDVASGAVTPLASGSDFYAAPRVSPCGRWLAFVTWDFPNMPWDCTSLQVAPLLDDGTAGPPVRQVAGAGRGLAGGSSAVQQPAWSADGRQLHYLDDASGWWNLYRRAAPPPGAAGEAAAWAAPGAAEAEALCPMAAEWGFPMWSLGLCSYQVLSDGRVLALFGDPSAAGSSLALLSPPAPEGGHAAGSWTLSRINAGLTSFGTPALALQQLPDGGVTLAAVGASPSRASAVVHLTVPSVAALASSTPSDWVAVRTSSTSQIPEGYLSTPEAVSYPTTFDGQPATAYMLYYPPTNKDFTFPPGTLPPLLVKSHGGPTSAASAALNPLVQYWTSRGYAYADIDYGGSTGYGRAYRDRLKGRWGVVDVQDCCAAAEWLVAAGRVDPQRLCISGGSAGGYTTLACLAFRKTFSAGASLYGVADLKLLAEHTHKFESKYLDQLVGPLPEAAELYDARSPLSHAKQFSAPAAFFQARRGAANGARASARRALAGPAGRQGDQDKVVPPEQAVVMHAALKAAGIPTALVMLAGEQHGFRQAASIRTALDGELYFYGATLGFPASMPEDLPKIPIDNLPPAGTA</sequence>
<evidence type="ECO:0000259" key="2">
    <source>
        <dbReference type="Pfam" id="PF00326"/>
    </source>
</evidence>
<dbReference type="Gene3D" id="3.40.50.1820">
    <property type="entry name" value="alpha/beta hydrolase"/>
    <property type="match status" value="1"/>
</dbReference>
<dbReference type="EMBL" id="PGGS01000130">
    <property type="protein sequence ID" value="PNH08437.1"/>
    <property type="molecule type" value="Genomic_DNA"/>
</dbReference>
<dbReference type="Proteomes" id="UP000236333">
    <property type="component" value="Unassembled WGS sequence"/>
</dbReference>
<name>A0A2J8A7F1_9CHLO</name>
<proteinExistence type="predicted"/>
<dbReference type="InterPro" id="IPR050585">
    <property type="entry name" value="Xaa-Pro_dipeptidyl-ppase/CocE"/>
</dbReference>
<organism evidence="3 4">
    <name type="scientific">Tetrabaena socialis</name>
    <dbReference type="NCBI Taxonomy" id="47790"/>
    <lineage>
        <taxon>Eukaryota</taxon>
        <taxon>Viridiplantae</taxon>
        <taxon>Chlorophyta</taxon>
        <taxon>core chlorophytes</taxon>
        <taxon>Chlorophyceae</taxon>
        <taxon>CS clade</taxon>
        <taxon>Chlamydomonadales</taxon>
        <taxon>Tetrabaenaceae</taxon>
        <taxon>Tetrabaena</taxon>
    </lineage>
</organism>
<dbReference type="OrthoDB" id="416344at2759"/>